<reference evidence="2" key="2">
    <citation type="submission" date="2018-05" db="EMBL/GenBank/DDBJ databases">
        <title>OmerRS3 (Oryza meridionalis Reference Sequence Version 3).</title>
        <authorList>
            <person name="Zhang J."/>
            <person name="Kudrna D."/>
            <person name="Lee S."/>
            <person name="Talag J."/>
            <person name="Welchert J."/>
            <person name="Wing R.A."/>
        </authorList>
    </citation>
    <scope>NUCLEOTIDE SEQUENCE [LARGE SCALE GENOMIC DNA]</scope>
    <source>
        <strain evidence="2">cv. OR44</strain>
    </source>
</reference>
<dbReference type="EnsemblPlants" id="OMERI07G22270.1">
    <property type="protein sequence ID" value="OMERI07G22270.1"/>
    <property type="gene ID" value="OMERI07G22270"/>
</dbReference>
<dbReference type="Proteomes" id="UP000008021">
    <property type="component" value="Chromosome 7"/>
</dbReference>
<evidence type="ECO:0000313" key="3">
    <source>
        <dbReference type="Proteomes" id="UP000008021"/>
    </source>
</evidence>
<feature type="compositionally biased region" description="Basic and acidic residues" evidence="1">
    <location>
        <begin position="17"/>
        <end position="27"/>
    </location>
</feature>
<name>A0A0E0EFW0_9ORYZ</name>
<dbReference type="Gramene" id="OMERI07G22270.1">
    <property type="protein sequence ID" value="OMERI07G22270.1"/>
    <property type="gene ID" value="OMERI07G22270"/>
</dbReference>
<dbReference type="AlphaFoldDB" id="A0A0E0EFW0"/>
<organism evidence="2">
    <name type="scientific">Oryza meridionalis</name>
    <dbReference type="NCBI Taxonomy" id="40149"/>
    <lineage>
        <taxon>Eukaryota</taxon>
        <taxon>Viridiplantae</taxon>
        <taxon>Streptophyta</taxon>
        <taxon>Embryophyta</taxon>
        <taxon>Tracheophyta</taxon>
        <taxon>Spermatophyta</taxon>
        <taxon>Magnoliopsida</taxon>
        <taxon>Liliopsida</taxon>
        <taxon>Poales</taxon>
        <taxon>Poaceae</taxon>
        <taxon>BOP clade</taxon>
        <taxon>Oryzoideae</taxon>
        <taxon>Oryzeae</taxon>
        <taxon>Oryzinae</taxon>
        <taxon>Oryza</taxon>
    </lineage>
</organism>
<keyword evidence="3" id="KW-1185">Reference proteome</keyword>
<reference evidence="2" key="1">
    <citation type="submission" date="2015-04" db="UniProtKB">
        <authorList>
            <consortium name="EnsemblPlants"/>
        </authorList>
    </citation>
    <scope>IDENTIFICATION</scope>
</reference>
<protein>
    <submittedName>
        <fullName evidence="2">Uncharacterized protein</fullName>
    </submittedName>
</protein>
<evidence type="ECO:0000256" key="1">
    <source>
        <dbReference type="SAM" id="MobiDB-lite"/>
    </source>
</evidence>
<dbReference type="HOGENOM" id="CLU_1743442_0_0_1"/>
<accession>A0A0E0EFW0</accession>
<proteinExistence type="predicted"/>
<sequence>MEQQLASISVTELAEGMWRRQDHRDGRAVSGEDATAGGGATGRRKKVAGSVHVKLQESRAFFRSLFVGEQYHSVGVRTTTRICSREAVTAAAIPDEEKLRSERTRSAAAPDEEELCSECARSAAAVVLGLGRRNGDNGRRCERGRGGWKE</sequence>
<evidence type="ECO:0000313" key="2">
    <source>
        <dbReference type="EnsemblPlants" id="OMERI07G22270.1"/>
    </source>
</evidence>
<feature type="region of interest" description="Disordered" evidence="1">
    <location>
        <begin position="16"/>
        <end position="49"/>
    </location>
</feature>